<proteinExistence type="predicted"/>
<comment type="caution">
    <text evidence="2">The sequence shown here is derived from an EMBL/GenBank/DDBJ whole genome shotgun (WGS) entry which is preliminary data.</text>
</comment>
<reference evidence="2" key="1">
    <citation type="submission" date="2021-07" db="EMBL/GenBank/DDBJ databases">
        <authorList>
            <person name="Catto M.A."/>
            <person name="Jacobson A."/>
            <person name="Kennedy G."/>
            <person name="Labadie P."/>
            <person name="Hunt B.G."/>
            <person name="Srinivasan R."/>
        </authorList>
    </citation>
    <scope>NUCLEOTIDE SEQUENCE</scope>
    <source>
        <strain evidence="2">PL_HMW_Pooled</strain>
        <tissue evidence="2">Head</tissue>
    </source>
</reference>
<organism evidence="2 3">
    <name type="scientific">Frankliniella fusca</name>
    <dbReference type="NCBI Taxonomy" id="407009"/>
    <lineage>
        <taxon>Eukaryota</taxon>
        <taxon>Metazoa</taxon>
        <taxon>Ecdysozoa</taxon>
        <taxon>Arthropoda</taxon>
        <taxon>Hexapoda</taxon>
        <taxon>Insecta</taxon>
        <taxon>Pterygota</taxon>
        <taxon>Neoptera</taxon>
        <taxon>Paraneoptera</taxon>
        <taxon>Thysanoptera</taxon>
        <taxon>Terebrantia</taxon>
        <taxon>Thripoidea</taxon>
        <taxon>Thripidae</taxon>
        <taxon>Frankliniella</taxon>
    </lineage>
</organism>
<evidence type="ECO:0000313" key="3">
    <source>
        <dbReference type="Proteomes" id="UP001219518"/>
    </source>
</evidence>
<gene>
    <name evidence="1" type="ORF">KUF71_006685</name>
    <name evidence="2" type="ORF">KUF71_008743</name>
</gene>
<evidence type="ECO:0000313" key="1">
    <source>
        <dbReference type="EMBL" id="KAK3917050.1"/>
    </source>
</evidence>
<keyword evidence="3" id="KW-1185">Reference proteome</keyword>
<dbReference type="Proteomes" id="UP001219518">
    <property type="component" value="Unassembled WGS sequence"/>
</dbReference>
<sequence length="336" mass="37634">MGCLATADKRCVCKTKRIKPTPLVAPKSPLSPLSFDCGSDTPVPPLKDAKRNLETAFDESQTSPPLKMSPMKFEEVEAYVDCVLQDGFFEPPTSDLCEGVVLVKPELEEMRKLPKGMAKHIFDLNLSSSKTVEVGVCVNTFTPYVLLTGDRVGGKAGEKIRLRMTPEELQGLQSDAIFSAIEKGFANPDETDPLVVGGLQIEWRSHDGTETHLVITREGLSFYLRYAKPTIQIWKKLRPVIDQAVATSVTSAPQVKELFQYLVNRVVEMGSLPFGYGAKRRHVSDALDITHINGYYNYVPYLPHVNLWRLQLISLHFNTVFFAVLKEFRDLNKTNN</sequence>
<accession>A0AAE1HDZ2</accession>
<protein>
    <submittedName>
        <fullName evidence="2">Protein PIN-LIKES 2</fullName>
    </submittedName>
</protein>
<dbReference type="AlphaFoldDB" id="A0AAE1HDZ2"/>
<dbReference type="EMBL" id="JAHWGI010000979">
    <property type="protein sequence ID" value="KAK3919616.1"/>
    <property type="molecule type" value="Genomic_DNA"/>
</dbReference>
<reference evidence="2" key="2">
    <citation type="journal article" date="2023" name="BMC Genomics">
        <title>Pest status, molecular evolution, and epigenetic factors derived from the genome assembly of Frankliniella fusca, a thysanopteran phytovirus vector.</title>
        <authorList>
            <person name="Catto M.A."/>
            <person name="Labadie P.E."/>
            <person name="Jacobson A.L."/>
            <person name="Kennedy G.G."/>
            <person name="Srinivasan R."/>
            <person name="Hunt B.G."/>
        </authorList>
    </citation>
    <scope>NUCLEOTIDE SEQUENCE</scope>
    <source>
        <strain evidence="2">PL_HMW_Pooled</strain>
    </source>
</reference>
<dbReference type="EMBL" id="JAHWGI010000670">
    <property type="protein sequence ID" value="KAK3917050.1"/>
    <property type="molecule type" value="Genomic_DNA"/>
</dbReference>
<evidence type="ECO:0000313" key="2">
    <source>
        <dbReference type="EMBL" id="KAK3919616.1"/>
    </source>
</evidence>
<name>A0AAE1HDZ2_9NEOP</name>